<evidence type="ECO:0000313" key="2">
    <source>
        <dbReference type="EMBL" id="SOR31638.1"/>
    </source>
</evidence>
<gene>
    <name evidence="2" type="ORF">TK0001_5053</name>
</gene>
<reference evidence="3" key="1">
    <citation type="submission" date="2017-10" db="EMBL/GenBank/DDBJ databases">
        <authorList>
            <person name="Regsiter A."/>
            <person name="William W."/>
        </authorList>
    </citation>
    <scope>NUCLEOTIDE SEQUENCE [LARGE SCALE GENOMIC DNA]</scope>
</reference>
<sequence>MTYQLGRAPAKRALVQQALHPVGIAFSHWAGVRNEKNARNGPQAAVQHFTGPKSVFGAEAIERCVKCTSADVMAYIMVCRSRISWEPRSPPQHTVRIGDIRGCGRPR</sequence>
<evidence type="ECO:0000313" key="3">
    <source>
        <dbReference type="Proteomes" id="UP000233769"/>
    </source>
</evidence>
<name>A0A2N9AWI2_METEX</name>
<evidence type="ECO:0000256" key="1">
    <source>
        <dbReference type="SAM" id="MobiDB-lite"/>
    </source>
</evidence>
<feature type="region of interest" description="Disordered" evidence="1">
    <location>
        <begin position="87"/>
        <end position="107"/>
    </location>
</feature>
<dbReference type="Proteomes" id="UP000233769">
    <property type="component" value="Chromosome tk0001"/>
</dbReference>
<organism evidence="2 3">
    <name type="scientific">Methylorubrum extorquens</name>
    <name type="common">Methylobacterium dichloromethanicum</name>
    <name type="synonym">Methylobacterium extorquens</name>
    <dbReference type="NCBI Taxonomy" id="408"/>
    <lineage>
        <taxon>Bacteria</taxon>
        <taxon>Pseudomonadati</taxon>
        <taxon>Pseudomonadota</taxon>
        <taxon>Alphaproteobacteria</taxon>
        <taxon>Hyphomicrobiales</taxon>
        <taxon>Methylobacteriaceae</taxon>
        <taxon>Methylorubrum</taxon>
    </lineage>
</organism>
<dbReference type="AlphaFoldDB" id="A0A2N9AWI2"/>
<protein>
    <submittedName>
        <fullName evidence="2">Uncharacterized protein</fullName>
    </submittedName>
</protein>
<dbReference type="EMBL" id="LT962688">
    <property type="protein sequence ID" value="SOR31638.1"/>
    <property type="molecule type" value="Genomic_DNA"/>
</dbReference>
<accession>A0A2N9AWI2</accession>
<proteinExistence type="predicted"/>